<evidence type="ECO:0000256" key="1">
    <source>
        <dbReference type="SAM" id="SignalP"/>
    </source>
</evidence>
<dbReference type="Gene3D" id="2.60.40.420">
    <property type="entry name" value="Cupredoxins - blue copper proteins"/>
    <property type="match status" value="1"/>
</dbReference>
<feature type="chain" id="PRO_5039363879" evidence="1">
    <location>
        <begin position="20"/>
        <end position="158"/>
    </location>
</feature>
<reference evidence="4" key="1">
    <citation type="submission" date="2017-04" db="EMBL/GenBank/DDBJ databases">
        <authorList>
            <person name="Varghese N."/>
            <person name="Submissions S."/>
        </authorList>
    </citation>
    <scope>NUCLEOTIDE SEQUENCE [LARGE SCALE GENOMIC DNA]</scope>
    <source>
        <strain evidence="4">DSM 9293</strain>
    </source>
</reference>
<proteinExistence type="predicted"/>
<dbReference type="STRING" id="28034.BFX07_11470"/>
<dbReference type="SUPFAM" id="SSF49503">
    <property type="entry name" value="Cupredoxins"/>
    <property type="match status" value="1"/>
</dbReference>
<accession>A0A1W1WJ22</accession>
<gene>
    <name evidence="3" type="ORF">SAMN00768000_2746</name>
</gene>
<keyword evidence="1" id="KW-0732">Signal</keyword>
<dbReference type="OrthoDB" id="2083062at2"/>
<feature type="domain" description="Sulfocyanin-like C-terminal" evidence="2">
    <location>
        <begin position="28"/>
        <end position="153"/>
    </location>
</feature>
<keyword evidence="4" id="KW-1185">Reference proteome</keyword>
<feature type="signal peptide" evidence="1">
    <location>
        <begin position="1"/>
        <end position="19"/>
    </location>
</feature>
<dbReference type="Pfam" id="PF06525">
    <property type="entry name" value="SoxE"/>
    <property type="match status" value="1"/>
</dbReference>
<evidence type="ECO:0000259" key="2">
    <source>
        <dbReference type="Pfam" id="PF06525"/>
    </source>
</evidence>
<dbReference type="EMBL" id="FWWY01000001">
    <property type="protein sequence ID" value="SMC06308.1"/>
    <property type="molecule type" value="Genomic_DNA"/>
</dbReference>
<dbReference type="InterPro" id="IPR008972">
    <property type="entry name" value="Cupredoxin"/>
</dbReference>
<dbReference type="Proteomes" id="UP000192660">
    <property type="component" value="Unassembled WGS sequence"/>
</dbReference>
<organism evidence="3 4">
    <name type="scientific">Sulfobacillus thermosulfidooxidans (strain DSM 9293 / VKM B-1269 / AT-1)</name>
    <dbReference type="NCBI Taxonomy" id="929705"/>
    <lineage>
        <taxon>Bacteria</taxon>
        <taxon>Bacillati</taxon>
        <taxon>Bacillota</taxon>
        <taxon>Clostridia</taxon>
        <taxon>Eubacteriales</taxon>
        <taxon>Clostridiales Family XVII. Incertae Sedis</taxon>
        <taxon>Sulfobacillus</taxon>
    </lineage>
</organism>
<evidence type="ECO:0000313" key="4">
    <source>
        <dbReference type="Proteomes" id="UP000192660"/>
    </source>
</evidence>
<dbReference type="AlphaFoldDB" id="A0A1W1WJ22"/>
<sequence length="158" mass="17820">MLTLLSWFLYFMLFFTSHAPRSSSPQWLRVDPTTHTAELMVIAHYNDMNNGYNLNGGYNGNMTINIPERTRVTVTFINNAPHQFHSLALIGPHGLSARRPILTGASISFPLQGIAPHSHAIFTFVTPNRPRHYRLACLRPGHLGYGMYLDLNVMPSND</sequence>
<name>A0A1W1WJ22_SULTA</name>
<evidence type="ECO:0000313" key="3">
    <source>
        <dbReference type="EMBL" id="SMC06308.1"/>
    </source>
</evidence>
<dbReference type="RefSeq" id="WP_020373222.1">
    <property type="nucleotide sequence ID" value="NZ_FWWY01000001.1"/>
</dbReference>
<dbReference type="InterPro" id="IPR049544">
    <property type="entry name" value="SoxE-like_C"/>
</dbReference>
<protein>
    <submittedName>
        <fullName evidence="3">Sulfocyanin (SoxE) domain-containing protein</fullName>
    </submittedName>
</protein>